<evidence type="ECO:0000313" key="2">
    <source>
        <dbReference type="EMBL" id="KAK1444467.1"/>
    </source>
</evidence>
<organism evidence="2 3">
    <name type="scientific">Babesia gibsoni</name>
    <dbReference type="NCBI Taxonomy" id="33632"/>
    <lineage>
        <taxon>Eukaryota</taxon>
        <taxon>Sar</taxon>
        <taxon>Alveolata</taxon>
        <taxon>Apicomplexa</taxon>
        <taxon>Aconoidasida</taxon>
        <taxon>Piroplasmida</taxon>
        <taxon>Babesiidae</taxon>
        <taxon>Babesia</taxon>
    </lineage>
</organism>
<accession>A0AAD8PFN2</accession>
<evidence type="ECO:0000256" key="1">
    <source>
        <dbReference type="SAM" id="Coils"/>
    </source>
</evidence>
<feature type="coiled-coil region" evidence="1">
    <location>
        <begin position="36"/>
        <end position="98"/>
    </location>
</feature>
<protein>
    <submittedName>
        <fullName evidence="2">Uncharacterized protein</fullName>
    </submittedName>
</protein>
<keyword evidence="1" id="KW-0175">Coiled coil</keyword>
<reference evidence="2" key="1">
    <citation type="submission" date="2023-08" db="EMBL/GenBank/DDBJ databases">
        <title>Draft sequence of the Babesia gibsoni genome.</title>
        <authorList>
            <person name="Yamagishi J.Y."/>
            <person name="Xuan X.X."/>
        </authorList>
    </citation>
    <scope>NUCLEOTIDE SEQUENCE</scope>
    <source>
        <strain evidence="2">Azabu</strain>
    </source>
</reference>
<evidence type="ECO:0000313" key="3">
    <source>
        <dbReference type="Proteomes" id="UP001230268"/>
    </source>
</evidence>
<gene>
    <name evidence="2" type="ORF">BgAZ_103730</name>
</gene>
<dbReference type="EMBL" id="JAVEPI010000001">
    <property type="protein sequence ID" value="KAK1444467.1"/>
    <property type="molecule type" value="Genomic_DNA"/>
</dbReference>
<dbReference type="AlphaFoldDB" id="A0AAD8PFN2"/>
<proteinExistence type="predicted"/>
<dbReference type="Proteomes" id="UP001230268">
    <property type="component" value="Unassembled WGS sequence"/>
</dbReference>
<name>A0AAD8PFN2_BABGI</name>
<sequence length="155" mass="18319">MTDLVQIVGKLREAAVQAKRECDSQIEQAICKMSKDNQLRNHREMLEKEANNHNSQKKQLEENTKEFERLKCSLIELLEAHKVRQKEFDEKIAMLQNKYHKIKAKQDKMASKEMVELCNRLNKKLTQKMNHCKCLMLRDDETLIKIHNMLTGHDS</sequence>
<comment type="caution">
    <text evidence="2">The sequence shown here is derived from an EMBL/GenBank/DDBJ whole genome shotgun (WGS) entry which is preliminary data.</text>
</comment>
<keyword evidence="3" id="KW-1185">Reference proteome</keyword>